<feature type="region of interest" description="Disordered" evidence="1">
    <location>
        <begin position="1"/>
        <end position="23"/>
    </location>
</feature>
<evidence type="ECO:0000313" key="2">
    <source>
        <dbReference type="EMBL" id="KAG2638544.1"/>
    </source>
</evidence>
<evidence type="ECO:0000256" key="1">
    <source>
        <dbReference type="SAM" id="MobiDB-lite"/>
    </source>
</evidence>
<proteinExistence type="predicted"/>
<keyword evidence="3" id="KW-1185">Reference proteome</keyword>
<evidence type="ECO:0000313" key="3">
    <source>
        <dbReference type="Proteomes" id="UP000823388"/>
    </source>
</evidence>
<protein>
    <submittedName>
        <fullName evidence="2">Uncharacterized protein</fullName>
    </submittedName>
</protein>
<dbReference type="Proteomes" id="UP000823388">
    <property type="component" value="Chromosome 2N"/>
</dbReference>
<gene>
    <name evidence="2" type="ORF">PVAP13_2NG601020</name>
</gene>
<dbReference type="AlphaFoldDB" id="A0A8T0VZF7"/>
<dbReference type="EMBL" id="CM029040">
    <property type="protein sequence ID" value="KAG2638544.1"/>
    <property type="molecule type" value="Genomic_DNA"/>
</dbReference>
<comment type="caution">
    <text evidence="2">The sequence shown here is derived from an EMBL/GenBank/DDBJ whole genome shotgun (WGS) entry which is preliminary data.</text>
</comment>
<reference evidence="2" key="1">
    <citation type="submission" date="2020-05" db="EMBL/GenBank/DDBJ databases">
        <title>WGS assembly of Panicum virgatum.</title>
        <authorList>
            <person name="Lovell J.T."/>
            <person name="Jenkins J."/>
            <person name="Shu S."/>
            <person name="Juenger T.E."/>
            <person name="Schmutz J."/>
        </authorList>
    </citation>
    <scope>NUCLEOTIDE SEQUENCE</scope>
    <source>
        <strain evidence="2">AP13</strain>
    </source>
</reference>
<name>A0A8T0VZF7_PANVG</name>
<feature type="compositionally biased region" description="Basic and acidic residues" evidence="1">
    <location>
        <begin position="12"/>
        <end position="23"/>
    </location>
</feature>
<sequence>MVGTARMLAKGASDEGAGRREARSDWLRPAQRFRLECSEQLRRGGALCARRMHREGESRNSLASTLISVARFGKQQVFLLLDSIWILTW</sequence>
<organism evidence="2 3">
    <name type="scientific">Panicum virgatum</name>
    <name type="common">Blackwell switchgrass</name>
    <dbReference type="NCBI Taxonomy" id="38727"/>
    <lineage>
        <taxon>Eukaryota</taxon>
        <taxon>Viridiplantae</taxon>
        <taxon>Streptophyta</taxon>
        <taxon>Embryophyta</taxon>
        <taxon>Tracheophyta</taxon>
        <taxon>Spermatophyta</taxon>
        <taxon>Magnoliopsida</taxon>
        <taxon>Liliopsida</taxon>
        <taxon>Poales</taxon>
        <taxon>Poaceae</taxon>
        <taxon>PACMAD clade</taxon>
        <taxon>Panicoideae</taxon>
        <taxon>Panicodae</taxon>
        <taxon>Paniceae</taxon>
        <taxon>Panicinae</taxon>
        <taxon>Panicum</taxon>
        <taxon>Panicum sect. Hiantes</taxon>
    </lineage>
</organism>
<accession>A0A8T0VZF7</accession>